<organism evidence="6 7">
    <name type="scientific">Novilysobacter erysipheiresistens</name>
    <dbReference type="NCBI Taxonomy" id="1749332"/>
    <lineage>
        <taxon>Bacteria</taxon>
        <taxon>Pseudomonadati</taxon>
        <taxon>Pseudomonadota</taxon>
        <taxon>Gammaproteobacteria</taxon>
        <taxon>Lysobacterales</taxon>
        <taxon>Lysobacteraceae</taxon>
        <taxon>Novilysobacter</taxon>
    </lineage>
</organism>
<gene>
    <name evidence="6" type="ORF">SNE34_13205</name>
</gene>
<protein>
    <submittedName>
        <fullName evidence="6">Flagellar hook-length control protein FliK</fullName>
    </submittedName>
</protein>
<dbReference type="RefSeq" id="WP_332617988.1">
    <property type="nucleotide sequence ID" value="NZ_JAXGFP010000007.1"/>
</dbReference>
<dbReference type="PRINTS" id="PR01007">
    <property type="entry name" value="FLGHOOKFLIK"/>
</dbReference>
<dbReference type="PANTHER" id="PTHR37533">
    <property type="entry name" value="FLAGELLAR HOOK-LENGTH CONTROL PROTEIN"/>
    <property type="match status" value="1"/>
</dbReference>
<dbReference type="EMBL" id="JAXGFP010000007">
    <property type="protein sequence ID" value="MEG3184965.1"/>
    <property type="molecule type" value="Genomic_DNA"/>
</dbReference>
<dbReference type="InterPro" id="IPR052563">
    <property type="entry name" value="FliK"/>
</dbReference>
<keyword evidence="3" id="KW-1005">Bacterial flagellum biogenesis</keyword>
<dbReference type="CDD" id="cd17470">
    <property type="entry name" value="T3SS_Flik_C"/>
    <property type="match status" value="1"/>
</dbReference>
<evidence type="ECO:0000256" key="2">
    <source>
        <dbReference type="ARBA" id="ARBA00009149"/>
    </source>
</evidence>
<dbReference type="InterPro" id="IPR001635">
    <property type="entry name" value="Flag_hook_Flik"/>
</dbReference>
<evidence type="ECO:0000256" key="1">
    <source>
        <dbReference type="ARBA" id="ARBA00003944"/>
    </source>
</evidence>
<dbReference type="PANTHER" id="PTHR37533:SF2">
    <property type="entry name" value="FLAGELLAR HOOK-LENGTH CONTROL PROTEIN"/>
    <property type="match status" value="1"/>
</dbReference>
<name>A0ABU7Z1C8_9GAMM</name>
<keyword evidence="6" id="KW-0969">Cilium</keyword>
<keyword evidence="6" id="KW-0282">Flagellum</keyword>
<reference evidence="6 7" key="1">
    <citation type="journal article" date="2016" name="Int. J. Syst. Evol. Microbiol.">
        <title>Lysobacter erysipheiresistens sp. nov., an antagonist of powdery mildew, isolated from tobacco-cultivated soil.</title>
        <authorList>
            <person name="Xie B."/>
            <person name="Li T."/>
            <person name="Lin X."/>
            <person name="Wang C.J."/>
            <person name="Chen Y.J."/>
            <person name="Liu W.J."/>
            <person name="Zhao Z.W."/>
        </authorList>
    </citation>
    <scope>NUCLEOTIDE SEQUENCE [LARGE SCALE GENOMIC DNA]</scope>
    <source>
        <strain evidence="6 7">RS-LYSO-3</strain>
    </source>
</reference>
<dbReference type="InterPro" id="IPR021136">
    <property type="entry name" value="Flagellar_hook_control-like_C"/>
</dbReference>
<evidence type="ECO:0000313" key="6">
    <source>
        <dbReference type="EMBL" id="MEG3184965.1"/>
    </source>
</evidence>
<evidence type="ECO:0000259" key="5">
    <source>
        <dbReference type="Pfam" id="PF02120"/>
    </source>
</evidence>
<evidence type="ECO:0000256" key="4">
    <source>
        <dbReference type="SAM" id="MobiDB-lite"/>
    </source>
</evidence>
<keyword evidence="7" id="KW-1185">Reference proteome</keyword>
<feature type="compositionally biased region" description="Low complexity" evidence="4">
    <location>
        <begin position="1"/>
        <end position="14"/>
    </location>
</feature>
<proteinExistence type="inferred from homology"/>
<evidence type="ECO:0000313" key="7">
    <source>
        <dbReference type="Proteomes" id="UP001355056"/>
    </source>
</evidence>
<feature type="compositionally biased region" description="Low complexity" evidence="4">
    <location>
        <begin position="38"/>
        <end position="56"/>
    </location>
</feature>
<comment type="similarity">
    <text evidence="2">Belongs to the FliK family.</text>
</comment>
<dbReference type="Pfam" id="PF02120">
    <property type="entry name" value="Flg_hook"/>
    <property type="match status" value="1"/>
</dbReference>
<dbReference type="Gene3D" id="3.30.750.140">
    <property type="match status" value="1"/>
</dbReference>
<dbReference type="Proteomes" id="UP001355056">
    <property type="component" value="Unassembled WGS sequence"/>
</dbReference>
<sequence>MIAAQVPASAGASARLPGGAGEATSNSGGDGDFANLLAGPAAAPAGKPAATTATGTESDNQHSDTAETPHEPLLPEQLLALLVNSPLAPTTAGSTPTAALAPGIGTSPLSGFPGAAAVLPATTTALAAATATALAATTAGASATAVDPASASLPLAAKPDTGLATAAFPLDTAALPLATAEPGAVQNNTQAIAVDDFAKALGLATGEVGADPGTAPELGDRSSLLAPTASATATPARVNAAALAAPLALPADPDAGFDDGFGARIGWLADQRIGRAEIRLNPEHLGAIDVRLQIDGSKVSAEFQSAHADVRHALESSVGRLREMLGQQGLQLTHADVGQGRGGEQGERAATARGGDLQSEPDAGLGDLQAPRPTLSRGLLDEYA</sequence>
<feature type="domain" description="Flagellar hook-length control protein-like C-terminal" evidence="5">
    <location>
        <begin position="264"/>
        <end position="345"/>
    </location>
</feature>
<evidence type="ECO:0000256" key="3">
    <source>
        <dbReference type="ARBA" id="ARBA00022795"/>
    </source>
</evidence>
<comment type="function">
    <text evidence="1">Controls the length of the flagellar hook.</text>
</comment>
<feature type="region of interest" description="Disordered" evidence="4">
    <location>
        <begin position="1"/>
        <end position="69"/>
    </location>
</feature>
<comment type="caution">
    <text evidence="6">The sequence shown here is derived from an EMBL/GenBank/DDBJ whole genome shotgun (WGS) entry which is preliminary data.</text>
</comment>
<feature type="compositionally biased region" description="Basic and acidic residues" evidence="4">
    <location>
        <begin position="59"/>
        <end position="69"/>
    </location>
</feature>
<dbReference type="InterPro" id="IPR038610">
    <property type="entry name" value="FliK-like_C_sf"/>
</dbReference>
<accession>A0ABU7Z1C8</accession>
<keyword evidence="6" id="KW-0966">Cell projection</keyword>
<feature type="region of interest" description="Disordered" evidence="4">
    <location>
        <begin position="333"/>
        <end position="384"/>
    </location>
</feature>